<dbReference type="Proteomes" id="UP000680348">
    <property type="component" value="Unassembled WGS sequence"/>
</dbReference>
<gene>
    <name evidence="3" type="ORF">KEU06_17505</name>
</gene>
<sequence length="322" mass="35750">MNEMFFDVPGNPRPDNLRGGHLETRDGHRLRYALSTPDERKPSGTVVILTGRNEALEKYFETMRDLGDRNLASAIFDWRGQGGSGRMLRDPLRGHVRSFDDYAGDLDQFFTDVVLPDCRGPYFLLAHSTGALVALLASSSLANRVRRMVLVAPFLGTAALPFSVRTIKRVMNACYWMGARGSYAFGSKRVGEIAPFATNRLTTDVERFRRNKLIYETAPHLALRGPTVSWVRAACIGIEKVHEPAFIESFHVPTLFVAAGADEIVSNRATEELAAKLKTASLITIPGARHELLQEADLYREQLLAAFDAFVPGAIVEPEWAE</sequence>
<evidence type="ECO:0000256" key="1">
    <source>
        <dbReference type="SAM" id="MobiDB-lite"/>
    </source>
</evidence>
<organism evidence="3 4">
    <name type="scientific">Pseudaminobacter soli</name>
    <name type="common">ex Zhang et al. 2022</name>
    <dbReference type="NCBI Taxonomy" id="2831468"/>
    <lineage>
        <taxon>Bacteria</taxon>
        <taxon>Pseudomonadati</taxon>
        <taxon>Pseudomonadota</taxon>
        <taxon>Alphaproteobacteria</taxon>
        <taxon>Hyphomicrobiales</taxon>
        <taxon>Phyllobacteriaceae</taxon>
        <taxon>Pseudaminobacter</taxon>
    </lineage>
</organism>
<proteinExistence type="predicted"/>
<dbReference type="EMBL" id="JAGWCR010000009">
    <property type="protein sequence ID" value="MBS3650415.1"/>
    <property type="molecule type" value="Genomic_DNA"/>
</dbReference>
<feature type="domain" description="Serine aminopeptidase S33" evidence="2">
    <location>
        <begin position="41"/>
        <end position="297"/>
    </location>
</feature>
<dbReference type="InterPro" id="IPR029058">
    <property type="entry name" value="AB_hydrolase_fold"/>
</dbReference>
<dbReference type="InterPro" id="IPR051044">
    <property type="entry name" value="MAG_DAG_Lipase"/>
</dbReference>
<comment type="caution">
    <text evidence="3">The sequence shown here is derived from an EMBL/GenBank/DDBJ whole genome shotgun (WGS) entry which is preliminary data.</text>
</comment>
<evidence type="ECO:0000259" key="2">
    <source>
        <dbReference type="Pfam" id="PF12146"/>
    </source>
</evidence>
<dbReference type="Gene3D" id="3.40.50.1820">
    <property type="entry name" value="alpha/beta hydrolase"/>
    <property type="match status" value="1"/>
</dbReference>
<protein>
    <submittedName>
        <fullName evidence="3">Alpha/beta hydrolase</fullName>
    </submittedName>
</protein>
<dbReference type="Pfam" id="PF12146">
    <property type="entry name" value="Hydrolase_4"/>
    <property type="match status" value="1"/>
</dbReference>
<accession>A0A942E4I8</accession>
<evidence type="ECO:0000313" key="3">
    <source>
        <dbReference type="EMBL" id="MBS3650415.1"/>
    </source>
</evidence>
<feature type="region of interest" description="Disordered" evidence="1">
    <location>
        <begin position="1"/>
        <end position="22"/>
    </location>
</feature>
<dbReference type="PANTHER" id="PTHR11614">
    <property type="entry name" value="PHOSPHOLIPASE-RELATED"/>
    <property type="match status" value="1"/>
</dbReference>
<evidence type="ECO:0000313" key="4">
    <source>
        <dbReference type="Proteomes" id="UP000680348"/>
    </source>
</evidence>
<dbReference type="RefSeq" id="WP_188255972.1">
    <property type="nucleotide sequence ID" value="NZ_JABVCF010000009.1"/>
</dbReference>
<dbReference type="SUPFAM" id="SSF53474">
    <property type="entry name" value="alpha/beta-Hydrolases"/>
    <property type="match status" value="1"/>
</dbReference>
<reference evidence="3" key="1">
    <citation type="submission" date="2021-04" db="EMBL/GenBank/DDBJ databases">
        <title>Pseudaminobacter soli sp. nov., isolated from paddy soil contaminated by heavy metals.</title>
        <authorList>
            <person name="Zhang K."/>
        </authorList>
    </citation>
    <scope>NUCLEOTIDE SEQUENCE</scope>
    <source>
        <strain evidence="3">19-2017</strain>
    </source>
</reference>
<dbReference type="InterPro" id="IPR022742">
    <property type="entry name" value="Hydrolase_4"/>
</dbReference>
<name>A0A942E4I8_9HYPH</name>
<keyword evidence="4" id="KW-1185">Reference proteome</keyword>
<dbReference type="AlphaFoldDB" id="A0A942E4I8"/>
<dbReference type="GO" id="GO:0016787">
    <property type="term" value="F:hydrolase activity"/>
    <property type="evidence" value="ECO:0007669"/>
    <property type="project" value="UniProtKB-KW"/>
</dbReference>
<keyword evidence="3" id="KW-0378">Hydrolase</keyword>